<feature type="compositionally biased region" description="Pro residues" evidence="1">
    <location>
        <begin position="14"/>
        <end position="24"/>
    </location>
</feature>
<dbReference type="Proteomes" id="UP000245119">
    <property type="component" value="Linkage Group LG4"/>
</dbReference>
<feature type="region of interest" description="Disordered" evidence="1">
    <location>
        <begin position="1"/>
        <end position="27"/>
    </location>
</feature>
<dbReference type="AlphaFoldDB" id="A0A2T7PHQ1"/>
<accession>A0A2T7PHQ1</accession>
<feature type="compositionally biased region" description="Polar residues" evidence="1">
    <location>
        <begin position="1"/>
        <end position="11"/>
    </location>
</feature>
<protein>
    <submittedName>
        <fullName evidence="2">Uncharacterized protein</fullName>
    </submittedName>
</protein>
<proteinExistence type="predicted"/>
<comment type="caution">
    <text evidence="2">The sequence shown here is derived from an EMBL/GenBank/DDBJ whole genome shotgun (WGS) entry which is preliminary data.</text>
</comment>
<sequence>MSSVPSSTTNQPLTPEPGSPPTIPPSTCGVKQTTWSFLGNLLAATVDEALLLCLTGDEDKGLTPALRSTL</sequence>
<evidence type="ECO:0000256" key="1">
    <source>
        <dbReference type="SAM" id="MobiDB-lite"/>
    </source>
</evidence>
<name>A0A2T7PHQ1_POMCA</name>
<dbReference type="EMBL" id="PZQS01000004">
    <property type="protein sequence ID" value="PVD32948.1"/>
    <property type="molecule type" value="Genomic_DNA"/>
</dbReference>
<gene>
    <name evidence="2" type="ORF">C0Q70_08395</name>
</gene>
<organism evidence="2 3">
    <name type="scientific">Pomacea canaliculata</name>
    <name type="common">Golden apple snail</name>
    <dbReference type="NCBI Taxonomy" id="400727"/>
    <lineage>
        <taxon>Eukaryota</taxon>
        <taxon>Metazoa</taxon>
        <taxon>Spiralia</taxon>
        <taxon>Lophotrochozoa</taxon>
        <taxon>Mollusca</taxon>
        <taxon>Gastropoda</taxon>
        <taxon>Caenogastropoda</taxon>
        <taxon>Architaenioglossa</taxon>
        <taxon>Ampullarioidea</taxon>
        <taxon>Ampullariidae</taxon>
        <taxon>Pomacea</taxon>
    </lineage>
</organism>
<evidence type="ECO:0000313" key="2">
    <source>
        <dbReference type="EMBL" id="PVD32948.1"/>
    </source>
</evidence>
<reference evidence="2 3" key="1">
    <citation type="submission" date="2018-04" db="EMBL/GenBank/DDBJ databases">
        <title>The genome of golden apple snail Pomacea canaliculata provides insight into stress tolerance and invasive adaptation.</title>
        <authorList>
            <person name="Liu C."/>
            <person name="Liu B."/>
            <person name="Ren Y."/>
            <person name="Zhang Y."/>
            <person name="Wang H."/>
            <person name="Li S."/>
            <person name="Jiang F."/>
            <person name="Yin L."/>
            <person name="Zhang G."/>
            <person name="Qian W."/>
            <person name="Fan W."/>
        </authorList>
    </citation>
    <scope>NUCLEOTIDE SEQUENCE [LARGE SCALE GENOMIC DNA]</scope>
    <source>
        <strain evidence="2">SZHN2017</strain>
        <tissue evidence="2">Muscle</tissue>
    </source>
</reference>
<evidence type="ECO:0000313" key="3">
    <source>
        <dbReference type="Proteomes" id="UP000245119"/>
    </source>
</evidence>
<keyword evidence="3" id="KW-1185">Reference proteome</keyword>